<evidence type="ECO:0000259" key="14">
    <source>
        <dbReference type="PROSITE" id="PS50113"/>
    </source>
</evidence>
<sequence length="820" mass="90660">MPHGVCYVWDPSLIWLHAISDGLIALAYFSIPAIIFLLLRQRPDFPFRRILAWFAAFVFACGLTHVLEVLTIWSPVYWLSGTIKAVTALISIGVAFTLWRLRPVFLQAPSPETYRRLNEELDSLVKERTASLEASNARLRDEIAHRRHAEDKAAALNRTLANRVSEQHTLLDLLPVGIAFKTRDQGVQLMHNQAFSDLFELSLPAIGEPGLPPRELFAPVRSFVEDQELSYEELPLVRSSREGCVITDVEQRIILPSGTKRTLLVSARPLTDDEGNLRGSVATFQDITRRQQAESDLRLVIEASPNAMILADHQGRIQLANTEAHRLFGYEPGTLHDACVDDLVPDGHRQSHQHHRQHFAAHPSKRAMGAGDDLFGCRRDGTRIPLEIGLNPIHLSSGPAVLASIIDLTDRNRSEEERLQFERSLHETQKLESLGILAGGIAHDFNNILTGILGHSSLIRHDNPPPEGDLLEAIDQIELSAERAADLCRQLMAYAGKGKFEQKAINLSHLVTETGKLLEVSVGKVARIRYRLTRNLPSVMGDPTQLRQVLMNLVINASEAVEPKLGIITVSTQVIDAHASYLRALDLTNNLKPGRYITLEVQDDGKGMDAETRGRIFDPFFTTKFTGRGLGLAAVQGIVHNHGGGIRVYSEPDRGTLFKILLPADDASTAELAPAPAAVPAKPRLSGHVLVVDDEPAVRRLAGRALQRFGFAVELVDSGPAALAWFDAHPGTTTLAMVDLTMPDMDGDEVIQELHRRQPELPILLMSGFNEQDIAERFGSRRPDAFLSKPFTIESLLSMVRQCLHLDVDPSADPGSESEK</sequence>
<dbReference type="InterPro" id="IPR004358">
    <property type="entry name" value="Sig_transdc_His_kin-like_C"/>
</dbReference>
<evidence type="ECO:0000256" key="7">
    <source>
        <dbReference type="ARBA" id="ARBA00022840"/>
    </source>
</evidence>
<feature type="domain" description="Response regulatory" evidence="12">
    <location>
        <begin position="688"/>
        <end position="804"/>
    </location>
</feature>
<reference evidence="15 16" key="1">
    <citation type="submission" date="2023-12" db="EMBL/GenBank/DDBJ databases">
        <title>Description of an unclassified Opitutus bacterium of Verrucomicrobiota.</title>
        <authorList>
            <person name="Zhang D.-F."/>
        </authorList>
    </citation>
    <scope>NUCLEOTIDE SEQUENCE [LARGE SCALE GENOMIC DNA]</scope>
    <source>
        <strain evidence="15 16">WL0086</strain>
    </source>
</reference>
<dbReference type="SUPFAM" id="SSF47384">
    <property type="entry name" value="Homodimeric domain of signal transducing histidine kinase"/>
    <property type="match status" value="1"/>
</dbReference>
<dbReference type="EMBL" id="CP139781">
    <property type="protein sequence ID" value="WRQ86373.1"/>
    <property type="molecule type" value="Genomic_DNA"/>
</dbReference>
<dbReference type="PROSITE" id="PS50110">
    <property type="entry name" value="RESPONSE_REGULATORY"/>
    <property type="match status" value="1"/>
</dbReference>
<dbReference type="InterPro" id="IPR003594">
    <property type="entry name" value="HATPase_dom"/>
</dbReference>
<dbReference type="PANTHER" id="PTHR43065:SF42">
    <property type="entry name" value="TWO-COMPONENT SENSOR PPRA"/>
    <property type="match status" value="1"/>
</dbReference>
<gene>
    <name evidence="15" type="ORF">K1X11_016275</name>
</gene>
<evidence type="ECO:0000313" key="16">
    <source>
        <dbReference type="Proteomes" id="UP000738431"/>
    </source>
</evidence>
<dbReference type="Gene3D" id="3.30.450.20">
    <property type="entry name" value="PAS domain"/>
    <property type="match status" value="2"/>
</dbReference>
<dbReference type="InterPro" id="IPR003661">
    <property type="entry name" value="HisK_dim/P_dom"/>
</dbReference>
<evidence type="ECO:0000256" key="3">
    <source>
        <dbReference type="ARBA" id="ARBA00022553"/>
    </source>
</evidence>
<feature type="domain" description="Histidine kinase" evidence="11">
    <location>
        <begin position="440"/>
        <end position="666"/>
    </location>
</feature>
<keyword evidence="3 9" id="KW-0597">Phosphoprotein</keyword>
<dbReference type="SMART" id="SM00091">
    <property type="entry name" value="PAS"/>
    <property type="match status" value="2"/>
</dbReference>
<dbReference type="InterPro" id="IPR011006">
    <property type="entry name" value="CheY-like_superfamily"/>
</dbReference>
<dbReference type="SMART" id="SM00086">
    <property type="entry name" value="PAC"/>
    <property type="match status" value="2"/>
</dbReference>
<keyword evidence="5" id="KW-0547">Nucleotide-binding</keyword>
<feature type="transmembrane region" description="Helical" evidence="10">
    <location>
        <begin position="12"/>
        <end position="38"/>
    </location>
</feature>
<protein>
    <recommendedName>
        <fullName evidence="2">histidine kinase</fullName>
        <ecNumber evidence="2">2.7.13.3</ecNumber>
    </recommendedName>
</protein>
<dbReference type="SUPFAM" id="SSF55785">
    <property type="entry name" value="PYP-like sensor domain (PAS domain)"/>
    <property type="match status" value="2"/>
</dbReference>
<dbReference type="PROSITE" id="PS50112">
    <property type="entry name" value="PAS"/>
    <property type="match status" value="1"/>
</dbReference>
<dbReference type="SMART" id="SM00387">
    <property type="entry name" value="HATPase_c"/>
    <property type="match status" value="1"/>
</dbReference>
<dbReference type="Pfam" id="PF00512">
    <property type="entry name" value="HisKA"/>
    <property type="match status" value="1"/>
</dbReference>
<evidence type="ECO:0000256" key="9">
    <source>
        <dbReference type="PROSITE-ProRule" id="PRU00169"/>
    </source>
</evidence>
<dbReference type="InterPro" id="IPR058544">
    <property type="entry name" value="ETR1_N"/>
</dbReference>
<comment type="catalytic activity">
    <reaction evidence="1">
        <text>ATP + protein L-histidine = ADP + protein N-phospho-L-histidine.</text>
        <dbReference type="EC" id="2.7.13.3"/>
    </reaction>
</comment>
<dbReference type="CDD" id="cd00082">
    <property type="entry name" value="HisKA"/>
    <property type="match status" value="1"/>
</dbReference>
<evidence type="ECO:0000256" key="6">
    <source>
        <dbReference type="ARBA" id="ARBA00022777"/>
    </source>
</evidence>
<evidence type="ECO:0000256" key="8">
    <source>
        <dbReference type="ARBA" id="ARBA00023012"/>
    </source>
</evidence>
<dbReference type="InterPro" id="IPR035965">
    <property type="entry name" value="PAS-like_dom_sf"/>
</dbReference>
<dbReference type="InterPro" id="IPR001610">
    <property type="entry name" value="PAC"/>
</dbReference>
<feature type="domain" description="PAC" evidence="14">
    <location>
        <begin position="247"/>
        <end position="299"/>
    </location>
</feature>
<keyword evidence="10" id="KW-1133">Transmembrane helix</keyword>
<organism evidence="15 16">
    <name type="scientific">Actomonas aquatica</name>
    <dbReference type="NCBI Taxonomy" id="2866162"/>
    <lineage>
        <taxon>Bacteria</taxon>
        <taxon>Pseudomonadati</taxon>
        <taxon>Verrucomicrobiota</taxon>
        <taxon>Opitutia</taxon>
        <taxon>Opitutales</taxon>
        <taxon>Opitutaceae</taxon>
        <taxon>Actomonas</taxon>
    </lineage>
</organism>
<keyword evidence="7" id="KW-0067">ATP-binding</keyword>
<dbReference type="SUPFAM" id="SSF55874">
    <property type="entry name" value="ATPase domain of HSP90 chaperone/DNA topoisomerase II/histidine kinase"/>
    <property type="match status" value="1"/>
</dbReference>
<dbReference type="Gene3D" id="1.10.287.130">
    <property type="match status" value="1"/>
</dbReference>
<dbReference type="PROSITE" id="PS50113">
    <property type="entry name" value="PAC"/>
    <property type="match status" value="1"/>
</dbReference>
<proteinExistence type="predicted"/>
<dbReference type="InterPro" id="IPR005467">
    <property type="entry name" value="His_kinase_dom"/>
</dbReference>
<dbReference type="InterPro" id="IPR000700">
    <property type="entry name" value="PAS-assoc_C"/>
</dbReference>
<evidence type="ECO:0000256" key="1">
    <source>
        <dbReference type="ARBA" id="ARBA00000085"/>
    </source>
</evidence>
<dbReference type="RefSeq" id="WP_221031297.1">
    <property type="nucleotide sequence ID" value="NZ_CP139781.1"/>
</dbReference>
<dbReference type="Pfam" id="PF02518">
    <property type="entry name" value="HATPase_c"/>
    <property type="match status" value="1"/>
</dbReference>
<feature type="transmembrane region" description="Helical" evidence="10">
    <location>
        <begin position="50"/>
        <end position="70"/>
    </location>
</feature>
<dbReference type="Pfam" id="PF00072">
    <property type="entry name" value="Response_reg"/>
    <property type="match status" value="1"/>
</dbReference>
<dbReference type="EC" id="2.7.13.3" evidence="2"/>
<dbReference type="SUPFAM" id="SSF52172">
    <property type="entry name" value="CheY-like"/>
    <property type="match status" value="1"/>
</dbReference>
<dbReference type="InterPro" id="IPR013767">
    <property type="entry name" value="PAS_fold"/>
</dbReference>
<dbReference type="InterPro" id="IPR036890">
    <property type="entry name" value="HATPase_C_sf"/>
</dbReference>
<feature type="transmembrane region" description="Helical" evidence="10">
    <location>
        <begin position="76"/>
        <end position="99"/>
    </location>
</feature>
<feature type="domain" description="PAS" evidence="13">
    <location>
        <begin position="293"/>
        <end position="332"/>
    </location>
</feature>
<evidence type="ECO:0000259" key="12">
    <source>
        <dbReference type="PROSITE" id="PS50110"/>
    </source>
</evidence>
<dbReference type="Pfam" id="PF25487">
    <property type="entry name" value="ETR1_N"/>
    <property type="match status" value="1"/>
</dbReference>
<evidence type="ECO:0000259" key="11">
    <source>
        <dbReference type="PROSITE" id="PS50109"/>
    </source>
</evidence>
<name>A0ABZ1C4W7_9BACT</name>
<dbReference type="InterPro" id="IPR036097">
    <property type="entry name" value="HisK_dim/P_sf"/>
</dbReference>
<keyword evidence="10" id="KW-0472">Membrane</keyword>
<keyword evidence="6" id="KW-0418">Kinase</keyword>
<dbReference type="PANTHER" id="PTHR43065">
    <property type="entry name" value="SENSOR HISTIDINE KINASE"/>
    <property type="match status" value="1"/>
</dbReference>
<keyword evidence="4" id="KW-0808">Transferase</keyword>
<evidence type="ECO:0000256" key="10">
    <source>
        <dbReference type="SAM" id="Phobius"/>
    </source>
</evidence>
<dbReference type="NCBIfam" id="TIGR00229">
    <property type="entry name" value="sensory_box"/>
    <property type="match status" value="2"/>
</dbReference>
<evidence type="ECO:0000259" key="13">
    <source>
        <dbReference type="PROSITE" id="PS50112"/>
    </source>
</evidence>
<keyword evidence="16" id="KW-1185">Reference proteome</keyword>
<keyword evidence="8" id="KW-0902">Two-component regulatory system</keyword>
<dbReference type="Pfam" id="PF08448">
    <property type="entry name" value="PAS_4"/>
    <property type="match status" value="1"/>
</dbReference>
<dbReference type="Gene3D" id="3.40.50.2300">
    <property type="match status" value="1"/>
</dbReference>
<accession>A0ABZ1C4W7</accession>
<keyword evidence="10" id="KW-0812">Transmembrane</keyword>
<dbReference type="InterPro" id="IPR013656">
    <property type="entry name" value="PAS_4"/>
</dbReference>
<evidence type="ECO:0000256" key="5">
    <source>
        <dbReference type="ARBA" id="ARBA00022741"/>
    </source>
</evidence>
<evidence type="ECO:0000256" key="2">
    <source>
        <dbReference type="ARBA" id="ARBA00012438"/>
    </source>
</evidence>
<dbReference type="InterPro" id="IPR001789">
    <property type="entry name" value="Sig_transdc_resp-reg_receiver"/>
</dbReference>
<dbReference type="Gene3D" id="3.30.565.10">
    <property type="entry name" value="Histidine kinase-like ATPase, C-terminal domain"/>
    <property type="match status" value="1"/>
</dbReference>
<dbReference type="CDD" id="cd00130">
    <property type="entry name" value="PAS"/>
    <property type="match status" value="1"/>
</dbReference>
<dbReference type="SMART" id="SM00448">
    <property type="entry name" value="REC"/>
    <property type="match status" value="1"/>
</dbReference>
<dbReference type="PRINTS" id="PR00344">
    <property type="entry name" value="BCTRLSENSOR"/>
</dbReference>
<dbReference type="CDD" id="cd00156">
    <property type="entry name" value="REC"/>
    <property type="match status" value="1"/>
</dbReference>
<dbReference type="PROSITE" id="PS50109">
    <property type="entry name" value="HIS_KIN"/>
    <property type="match status" value="1"/>
</dbReference>
<evidence type="ECO:0000313" key="15">
    <source>
        <dbReference type="EMBL" id="WRQ86373.1"/>
    </source>
</evidence>
<evidence type="ECO:0000256" key="4">
    <source>
        <dbReference type="ARBA" id="ARBA00022679"/>
    </source>
</evidence>
<dbReference type="Proteomes" id="UP000738431">
    <property type="component" value="Chromosome"/>
</dbReference>
<dbReference type="Pfam" id="PF00989">
    <property type="entry name" value="PAS"/>
    <property type="match status" value="1"/>
</dbReference>
<feature type="modified residue" description="4-aspartylphosphate" evidence="9">
    <location>
        <position position="739"/>
    </location>
</feature>
<dbReference type="InterPro" id="IPR000014">
    <property type="entry name" value="PAS"/>
</dbReference>
<dbReference type="SMART" id="SM00388">
    <property type="entry name" value="HisKA"/>
    <property type="match status" value="1"/>
</dbReference>